<gene>
    <name evidence="2" type="ORF">CDO52_02860</name>
</gene>
<keyword evidence="1" id="KW-0472">Membrane</keyword>
<keyword evidence="1" id="KW-0812">Transmembrane</keyword>
<reference evidence="2 3" key="1">
    <citation type="submission" date="2017-08" db="EMBL/GenBank/DDBJ databases">
        <title>The complete genome sequence of Nocardiopsis gilva YIM 90087.</title>
        <authorList>
            <person name="Yin M."/>
            <person name="Tang S."/>
        </authorList>
    </citation>
    <scope>NUCLEOTIDE SEQUENCE [LARGE SCALE GENOMIC DNA]</scope>
    <source>
        <strain evidence="2 3">YIM 90087</strain>
    </source>
</reference>
<evidence type="ECO:0000313" key="2">
    <source>
        <dbReference type="EMBL" id="ASU81868.1"/>
    </source>
</evidence>
<dbReference type="RefSeq" id="WP_017621651.1">
    <property type="nucleotide sequence ID" value="NZ_ANBG01000432.1"/>
</dbReference>
<organism evidence="2 3">
    <name type="scientific">Nocardiopsis gilva YIM 90087</name>
    <dbReference type="NCBI Taxonomy" id="1235441"/>
    <lineage>
        <taxon>Bacteria</taxon>
        <taxon>Bacillati</taxon>
        <taxon>Actinomycetota</taxon>
        <taxon>Actinomycetes</taxon>
        <taxon>Streptosporangiales</taxon>
        <taxon>Nocardiopsidaceae</taxon>
        <taxon>Nocardiopsis</taxon>
    </lineage>
</organism>
<dbReference type="KEGG" id="ngv:CDO52_02860"/>
<evidence type="ECO:0000313" key="3">
    <source>
        <dbReference type="Proteomes" id="UP000215005"/>
    </source>
</evidence>
<keyword evidence="1" id="KW-1133">Transmembrane helix</keyword>
<evidence type="ECO:0000256" key="1">
    <source>
        <dbReference type="SAM" id="Phobius"/>
    </source>
</evidence>
<feature type="transmembrane region" description="Helical" evidence="1">
    <location>
        <begin position="20"/>
        <end position="43"/>
    </location>
</feature>
<dbReference type="EMBL" id="CP022753">
    <property type="protein sequence ID" value="ASU81868.1"/>
    <property type="molecule type" value="Genomic_DNA"/>
</dbReference>
<name>A0A223S172_9ACTN</name>
<proteinExistence type="predicted"/>
<sequence length="233" mass="24869">MAHHGLDLRNGLGHIPPRVLMLRAALATTGVIVAALLILILWAQGGLDSAEATGPTSPAGTTVRNDLFTITPHTAEIVTNTDTGGSELRIHADLVSHHTDPVYSSAVLGALEPDLAPAKLETEYGSIAFERRPDSTVGKIQPEMPEKALLSWPLARPDGDSDSDDESESIDELLDMDKLLEPPDDVSDQVARVDRVTLTVLDAQLSAGFTDQSERWFPGDKPVGRVTLALGAE</sequence>
<dbReference type="AlphaFoldDB" id="A0A223S172"/>
<protein>
    <submittedName>
        <fullName evidence="2">Uncharacterized protein</fullName>
    </submittedName>
</protein>
<accession>A0A223S172</accession>
<dbReference type="Proteomes" id="UP000215005">
    <property type="component" value="Chromosome"/>
</dbReference>
<keyword evidence="3" id="KW-1185">Reference proteome</keyword>
<dbReference type="OrthoDB" id="3431087at2"/>